<dbReference type="PATRIC" id="fig|889306.3.peg.2777"/>
<gene>
    <name evidence="1" type="ORF">KP78_27640</name>
</gene>
<dbReference type="EMBL" id="JXRP01000018">
    <property type="protein sequence ID" value="KIL45221.1"/>
    <property type="molecule type" value="Genomic_DNA"/>
</dbReference>
<protein>
    <submittedName>
        <fullName evidence="1">Uncharacterized protein</fullName>
    </submittedName>
</protein>
<organism evidence="1 2">
    <name type="scientific">Jeotgalibacillus soli</name>
    <dbReference type="NCBI Taxonomy" id="889306"/>
    <lineage>
        <taxon>Bacteria</taxon>
        <taxon>Bacillati</taxon>
        <taxon>Bacillota</taxon>
        <taxon>Bacilli</taxon>
        <taxon>Bacillales</taxon>
        <taxon>Caryophanaceae</taxon>
        <taxon>Jeotgalibacillus</taxon>
    </lineage>
</organism>
<sequence>MKVLISIRALRRVFSITIPFFIRMNGSPSISLRVFFDFKEINSVKIVSNAHPVSAAIPFRILECGFTTRCEAIEPIVMADTKLIKLISLISFRPIILVNNKRIKYDKRTLTINSKRSISNSPFYFILEQKKKKYSAMIK</sequence>
<evidence type="ECO:0000313" key="1">
    <source>
        <dbReference type="EMBL" id="KIL45221.1"/>
    </source>
</evidence>
<comment type="caution">
    <text evidence="1">The sequence shown here is derived from an EMBL/GenBank/DDBJ whole genome shotgun (WGS) entry which is preliminary data.</text>
</comment>
<keyword evidence="2" id="KW-1185">Reference proteome</keyword>
<name>A0A0C2VL82_9BACL</name>
<accession>A0A0C2VL82</accession>
<dbReference type="AlphaFoldDB" id="A0A0C2VL82"/>
<dbReference type="Proteomes" id="UP000031938">
    <property type="component" value="Unassembled WGS sequence"/>
</dbReference>
<reference evidence="1 2" key="1">
    <citation type="submission" date="2015-01" db="EMBL/GenBank/DDBJ databases">
        <title>Genome sequencing of Jeotgalibacillus soli.</title>
        <authorList>
            <person name="Goh K.M."/>
            <person name="Chan K.-G."/>
            <person name="Yaakop A.S."/>
            <person name="Ee R."/>
            <person name="Gan H.M."/>
            <person name="Chan C.S."/>
        </authorList>
    </citation>
    <scope>NUCLEOTIDE SEQUENCE [LARGE SCALE GENOMIC DNA]</scope>
    <source>
        <strain evidence="1 2">P9</strain>
    </source>
</reference>
<proteinExistence type="predicted"/>
<evidence type="ECO:0000313" key="2">
    <source>
        <dbReference type="Proteomes" id="UP000031938"/>
    </source>
</evidence>